<dbReference type="GeneID" id="20203674"/>
<sequence length="168" mass="18451">MAKNSSLLSPDLPLIILQIFLKNIEVLLSIGPRTSMQTGKKSIEGRAPSYFLNFSSDALVAAKPLSLLVKCTYRSANVPGTVTSHARHLPALQGINVQPSGRFPSNAEIPEGSLRTGGHDTCIPEQFPLKVSTDWKVNEQENVTITISLICLLSWTYLTLILYIIFNK</sequence>
<dbReference type="KEGG" id="hro:HELRODRAFT_171484"/>
<dbReference type="Proteomes" id="UP000015101">
    <property type="component" value="Unassembled WGS sequence"/>
</dbReference>
<dbReference type="EMBL" id="KB096365">
    <property type="protein sequence ID" value="ESO05152.1"/>
    <property type="molecule type" value="Genomic_DNA"/>
</dbReference>
<dbReference type="EMBL" id="AMQM01003884">
    <property type="status" value="NOT_ANNOTATED_CDS"/>
    <property type="molecule type" value="Genomic_DNA"/>
</dbReference>
<keyword evidence="1" id="KW-0812">Transmembrane</keyword>
<keyword evidence="4" id="KW-1185">Reference proteome</keyword>
<organism evidence="3 4">
    <name type="scientific">Helobdella robusta</name>
    <name type="common">Californian leech</name>
    <dbReference type="NCBI Taxonomy" id="6412"/>
    <lineage>
        <taxon>Eukaryota</taxon>
        <taxon>Metazoa</taxon>
        <taxon>Spiralia</taxon>
        <taxon>Lophotrochozoa</taxon>
        <taxon>Annelida</taxon>
        <taxon>Clitellata</taxon>
        <taxon>Hirudinea</taxon>
        <taxon>Rhynchobdellida</taxon>
        <taxon>Glossiphoniidae</taxon>
        <taxon>Helobdella</taxon>
    </lineage>
</organism>
<evidence type="ECO:0000313" key="4">
    <source>
        <dbReference type="Proteomes" id="UP000015101"/>
    </source>
</evidence>
<accession>T1F4C5</accession>
<dbReference type="PANTHER" id="PTHR14559">
    <property type="entry name" value="CASPASE RECRUITMENT DOMAIN FAMILY"/>
    <property type="match status" value="1"/>
</dbReference>
<reference evidence="2 4" key="2">
    <citation type="journal article" date="2013" name="Nature">
        <title>Insights into bilaterian evolution from three spiralian genomes.</title>
        <authorList>
            <person name="Simakov O."/>
            <person name="Marletaz F."/>
            <person name="Cho S.J."/>
            <person name="Edsinger-Gonzales E."/>
            <person name="Havlak P."/>
            <person name="Hellsten U."/>
            <person name="Kuo D.H."/>
            <person name="Larsson T."/>
            <person name="Lv J."/>
            <person name="Arendt D."/>
            <person name="Savage R."/>
            <person name="Osoegawa K."/>
            <person name="de Jong P."/>
            <person name="Grimwood J."/>
            <person name="Chapman J.A."/>
            <person name="Shapiro H."/>
            <person name="Aerts A."/>
            <person name="Otillar R.P."/>
            <person name="Terry A.Y."/>
            <person name="Boore J.L."/>
            <person name="Grigoriev I.V."/>
            <person name="Lindberg D.R."/>
            <person name="Seaver E.C."/>
            <person name="Weisblat D.A."/>
            <person name="Putnam N.H."/>
            <person name="Rokhsar D.S."/>
        </authorList>
    </citation>
    <scope>NUCLEOTIDE SEQUENCE</scope>
</reference>
<dbReference type="EnsemblMetazoa" id="HelroT171484">
    <property type="protein sequence ID" value="HelroP171484"/>
    <property type="gene ID" value="HelroG171484"/>
</dbReference>
<dbReference type="InParanoid" id="T1F4C5"/>
<dbReference type="HOGENOM" id="CLU_1588273_0_0_1"/>
<evidence type="ECO:0000313" key="3">
    <source>
        <dbReference type="EnsemblMetazoa" id="HelroP171484"/>
    </source>
</evidence>
<dbReference type="OrthoDB" id="10220336at2759"/>
<gene>
    <name evidence="3" type="primary">20203674</name>
    <name evidence="2" type="ORF">HELRODRAFT_171484</name>
</gene>
<dbReference type="CTD" id="20203674"/>
<evidence type="ECO:0000313" key="2">
    <source>
        <dbReference type="EMBL" id="ESO05152.1"/>
    </source>
</evidence>
<feature type="transmembrane region" description="Helical" evidence="1">
    <location>
        <begin position="143"/>
        <end position="166"/>
    </location>
</feature>
<name>T1F4C5_HELRO</name>
<dbReference type="AlphaFoldDB" id="T1F4C5"/>
<protein>
    <submittedName>
        <fullName evidence="2 3">Uncharacterized protein</fullName>
    </submittedName>
</protein>
<reference evidence="3" key="3">
    <citation type="submission" date="2015-06" db="UniProtKB">
        <authorList>
            <consortium name="EnsemblMetazoa"/>
        </authorList>
    </citation>
    <scope>IDENTIFICATION</scope>
</reference>
<dbReference type="eggNOG" id="ENOG502RTB2">
    <property type="taxonomic scope" value="Eukaryota"/>
</dbReference>
<reference evidence="4" key="1">
    <citation type="submission" date="2012-12" db="EMBL/GenBank/DDBJ databases">
        <authorList>
            <person name="Hellsten U."/>
            <person name="Grimwood J."/>
            <person name="Chapman J.A."/>
            <person name="Shapiro H."/>
            <person name="Aerts A."/>
            <person name="Otillar R.P."/>
            <person name="Terry A.Y."/>
            <person name="Boore J.L."/>
            <person name="Simakov O."/>
            <person name="Marletaz F."/>
            <person name="Cho S.-J."/>
            <person name="Edsinger-Gonzales E."/>
            <person name="Havlak P."/>
            <person name="Kuo D.-H."/>
            <person name="Larsson T."/>
            <person name="Lv J."/>
            <person name="Arendt D."/>
            <person name="Savage R."/>
            <person name="Osoegawa K."/>
            <person name="de Jong P."/>
            <person name="Lindberg D.R."/>
            <person name="Seaver E.C."/>
            <person name="Weisblat D.A."/>
            <person name="Putnam N.H."/>
            <person name="Grigoriev I.V."/>
            <person name="Rokhsar D.S."/>
        </authorList>
    </citation>
    <scope>NUCLEOTIDE SEQUENCE</scope>
</reference>
<dbReference type="PANTHER" id="PTHR14559:SF11">
    <property type="entry name" value="SECRETED PROTEIN"/>
    <property type="match status" value="1"/>
</dbReference>
<dbReference type="RefSeq" id="XP_009016467.1">
    <property type="nucleotide sequence ID" value="XM_009018219.1"/>
</dbReference>
<proteinExistence type="predicted"/>
<evidence type="ECO:0000256" key="1">
    <source>
        <dbReference type="SAM" id="Phobius"/>
    </source>
</evidence>
<keyword evidence="1" id="KW-0472">Membrane</keyword>
<keyword evidence="1" id="KW-1133">Transmembrane helix</keyword>